<organism evidence="10 11">
    <name type="scientific">Niabella yanshanensis</name>
    <dbReference type="NCBI Taxonomy" id="577386"/>
    <lineage>
        <taxon>Bacteria</taxon>
        <taxon>Pseudomonadati</taxon>
        <taxon>Bacteroidota</taxon>
        <taxon>Chitinophagia</taxon>
        <taxon>Chitinophagales</taxon>
        <taxon>Chitinophagaceae</taxon>
        <taxon>Niabella</taxon>
    </lineage>
</organism>
<evidence type="ECO:0000313" key="10">
    <source>
        <dbReference type="EMBL" id="WQD36527.1"/>
    </source>
</evidence>
<proteinExistence type="predicted"/>
<evidence type="ECO:0000256" key="6">
    <source>
        <dbReference type="ARBA" id="ARBA00023157"/>
    </source>
</evidence>
<evidence type="ECO:0000256" key="7">
    <source>
        <dbReference type="ARBA" id="ARBA00023180"/>
    </source>
</evidence>
<feature type="repeat" description="NHL" evidence="9">
    <location>
        <begin position="36"/>
        <end position="80"/>
    </location>
</feature>
<evidence type="ECO:0000256" key="5">
    <source>
        <dbReference type="ARBA" id="ARBA00022737"/>
    </source>
</evidence>
<protein>
    <recommendedName>
        <fullName evidence="2">peptidylamidoglycolate lyase</fullName>
        <ecNumber evidence="2">4.3.2.5</ecNumber>
    </recommendedName>
</protein>
<reference evidence="10 11" key="1">
    <citation type="submission" date="2023-12" db="EMBL/GenBank/DDBJ databases">
        <title>Genome sequencing and assembly of bacterial species from a model synthetic community.</title>
        <authorList>
            <person name="Hogle S.L."/>
        </authorList>
    </citation>
    <scope>NUCLEOTIDE SEQUENCE [LARGE SCALE GENOMIC DNA]</scope>
    <source>
        <strain evidence="10 11">HAMBI_3031</strain>
    </source>
</reference>
<dbReference type="EMBL" id="CP139960">
    <property type="protein sequence ID" value="WQD36527.1"/>
    <property type="molecule type" value="Genomic_DNA"/>
</dbReference>
<comment type="cofactor">
    <cofactor evidence="1">
        <name>Zn(2+)</name>
        <dbReference type="ChEBI" id="CHEBI:29105"/>
    </cofactor>
</comment>
<dbReference type="Pfam" id="PF01436">
    <property type="entry name" value="NHL"/>
    <property type="match status" value="2"/>
</dbReference>
<dbReference type="RefSeq" id="WP_114790155.1">
    <property type="nucleotide sequence ID" value="NZ_CP139960.1"/>
</dbReference>
<dbReference type="InterPro" id="IPR000720">
    <property type="entry name" value="PHM/PAL"/>
</dbReference>
<dbReference type="EC" id="4.3.2.5" evidence="2"/>
<dbReference type="PANTHER" id="PTHR10680">
    <property type="entry name" value="PEPTIDYL-GLYCINE ALPHA-AMIDATING MONOOXYGENASE"/>
    <property type="match status" value="1"/>
</dbReference>
<sequence length="200" mass="21968">MPHGLTVDHDNNIWMTDVSLHQVFKFNNAGRLLLQLGETGVAGTDSNHFNMPTGVAIADDGTFYVSDGYGNRGIMRFTANGKYLLEWGKKGYKAGEFNIPHGIAPDRNGLIYMADRENSRIQVFSATGRFIKQLSGNRGAVNSVDFDPQRSQLLASDDIAFLNFKHQGSDLLILDTTQARYKQGLAGVGFIMVVPPGIMI</sequence>
<feature type="repeat" description="NHL" evidence="9">
    <location>
        <begin position="1"/>
        <end position="29"/>
    </location>
</feature>
<accession>A0ABZ0W4S1</accession>
<evidence type="ECO:0000256" key="1">
    <source>
        <dbReference type="ARBA" id="ARBA00001947"/>
    </source>
</evidence>
<evidence type="ECO:0000256" key="8">
    <source>
        <dbReference type="ARBA" id="ARBA00023239"/>
    </source>
</evidence>
<keyword evidence="3" id="KW-0479">Metal-binding</keyword>
<evidence type="ECO:0000313" key="11">
    <source>
        <dbReference type="Proteomes" id="UP001325680"/>
    </source>
</evidence>
<dbReference type="InterPro" id="IPR001258">
    <property type="entry name" value="NHL_repeat"/>
</dbReference>
<dbReference type="Proteomes" id="UP001325680">
    <property type="component" value="Chromosome"/>
</dbReference>
<keyword evidence="8" id="KW-0456">Lyase</keyword>
<dbReference type="PRINTS" id="PR00790">
    <property type="entry name" value="PAMONOXGNASE"/>
</dbReference>
<evidence type="ECO:0000256" key="2">
    <source>
        <dbReference type="ARBA" id="ARBA00012343"/>
    </source>
</evidence>
<dbReference type="InterPro" id="IPR011042">
    <property type="entry name" value="6-blade_b-propeller_TolB-like"/>
</dbReference>
<dbReference type="Gene3D" id="2.120.10.30">
    <property type="entry name" value="TolB, C-terminal domain"/>
    <property type="match status" value="1"/>
</dbReference>
<dbReference type="PANTHER" id="PTHR10680:SF14">
    <property type="entry name" value="PEPTIDYL-GLYCINE ALPHA-AMIDATING MONOOXYGENASE"/>
    <property type="match status" value="1"/>
</dbReference>
<keyword evidence="4" id="KW-0732">Signal</keyword>
<keyword evidence="6" id="KW-1015">Disulfide bond</keyword>
<feature type="repeat" description="NHL" evidence="9">
    <location>
        <begin position="88"/>
        <end position="127"/>
    </location>
</feature>
<dbReference type="PROSITE" id="PS51125">
    <property type="entry name" value="NHL"/>
    <property type="match status" value="3"/>
</dbReference>
<evidence type="ECO:0000256" key="9">
    <source>
        <dbReference type="PROSITE-ProRule" id="PRU00504"/>
    </source>
</evidence>
<evidence type="ECO:0000256" key="3">
    <source>
        <dbReference type="ARBA" id="ARBA00022723"/>
    </source>
</evidence>
<gene>
    <name evidence="10" type="ORF">U0035_12705</name>
</gene>
<keyword evidence="5" id="KW-0677">Repeat</keyword>
<dbReference type="SUPFAM" id="SSF101898">
    <property type="entry name" value="NHL repeat"/>
    <property type="match status" value="1"/>
</dbReference>
<name>A0ABZ0W4S1_9BACT</name>
<evidence type="ECO:0000256" key="4">
    <source>
        <dbReference type="ARBA" id="ARBA00022729"/>
    </source>
</evidence>
<keyword evidence="7" id="KW-0325">Glycoprotein</keyword>
<keyword evidence="11" id="KW-1185">Reference proteome</keyword>